<feature type="compositionally biased region" description="Polar residues" evidence="1">
    <location>
        <begin position="47"/>
        <end position="65"/>
    </location>
</feature>
<evidence type="ECO:0000313" key="2">
    <source>
        <dbReference type="Proteomes" id="UP000887565"/>
    </source>
</evidence>
<accession>A0A915HMD6</accession>
<evidence type="ECO:0000256" key="1">
    <source>
        <dbReference type="SAM" id="MobiDB-lite"/>
    </source>
</evidence>
<name>A0A915HMD6_ROMCU</name>
<reference evidence="3" key="1">
    <citation type="submission" date="2022-11" db="UniProtKB">
        <authorList>
            <consortium name="WormBaseParasite"/>
        </authorList>
    </citation>
    <scope>IDENTIFICATION</scope>
</reference>
<dbReference type="WBParaSite" id="nRc.2.0.1.t03123-RA">
    <property type="protein sequence ID" value="nRc.2.0.1.t03123-RA"/>
    <property type="gene ID" value="nRc.2.0.1.g03123"/>
</dbReference>
<organism evidence="2 3">
    <name type="scientific">Romanomermis culicivorax</name>
    <name type="common">Nematode worm</name>
    <dbReference type="NCBI Taxonomy" id="13658"/>
    <lineage>
        <taxon>Eukaryota</taxon>
        <taxon>Metazoa</taxon>
        <taxon>Ecdysozoa</taxon>
        <taxon>Nematoda</taxon>
        <taxon>Enoplea</taxon>
        <taxon>Dorylaimia</taxon>
        <taxon>Mermithida</taxon>
        <taxon>Mermithoidea</taxon>
        <taxon>Mermithidae</taxon>
        <taxon>Romanomermis</taxon>
    </lineage>
</organism>
<protein>
    <submittedName>
        <fullName evidence="3">Ovule protein</fullName>
    </submittedName>
</protein>
<sequence length="65" mass="7293">MQYVAQMCFCKKKKMVDTIRVQVATFEDNETIGNKSNINKNKVSEMNIPSASTAMPTNKHVSPSK</sequence>
<dbReference type="AlphaFoldDB" id="A0A915HMD6"/>
<feature type="region of interest" description="Disordered" evidence="1">
    <location>
        <begin position="46"/>
        <end position="65"/>
    </location>
</feature>
<dbReference type="Proteomes" id="UP000887565">
    <property type="component" value="Unplaced"/>
</dbReference>
<proteinExistence type="predicted"/>
<evidence type="ECO:0000313" key="3">
    <source>
        <dbReference type="WBParaSite" id="nRc.2.0.1.t03123-RA"/>
    </source>
</evidence>
<keyword evidence="2" id="KW-1185">Reference proteome</keyword>